<dbReference type="AlphaFoldDB" id="A0A2I0KP34"/>
<dbReference type="EMBL" id="PGOL01000475">
    <property type="protein sequence ID" value="PKI70043.1"/>
    <property type="molecule type" value="Genomic_DNA"/>
</dbReference>
<evidence type="ECO:0000313" key="1">
    <source>
        <dbReference type="EMBL" id="PKI70043.1"/>
    </source>
</evidence>
<keyword evidence="2" id="KW-1185">Reference proteome</keyword>
<name>A0A2I0KP34_PUNGR</name>
<accession>A0A2I0KP34</accession>
<reference evidence="1 2" key="1">
    <citation type="submission" date="2017-11" db="EMBL/GenBank/DDBJ databases">
        <title>De-novo sequencing of pomegranate (Punica granatum L.) genome.</title>
        <authorList>
            <person name="Akparov Z."/>
            <person name="Amiraslanov A."/>
            <person name="Hajiyeva S."/>
            <person name="Abbasov M."/>
            <person name="Kaur K."/>
            <person name="Hamwieh A."/>
            <person name="Solovyev V."/>
            <person name="Salamov A."/>
            <person name="Braich B."/>
            <person name="Kosarev P."/>
            <person name="Mahmoud A."/>
            <person name="Hajiyev E."/>
            <person name="Babayeva S."/>
            <person name="Izzatullayeva V."/>
            <person name="Mammadov A."/>
            <person name="Mammadov A."/>
            <person name="Sharifova S."/>
            <person name="Ojaghi J."/>
            <person name="Eynullazada K."/>
            <person name="Bayramov B."/>
            <person name="Abdulazimova A."/>
            <person name="Shahmuradov I."/>
        </authorList>
    </citation>
    <scope>NUCLEOTIDE SEQUENCE [LARGE SCALE GENOMIC DNA]</scope>
    <source>
        <strain evidence="2">cv. AG2017</strain>
        <tissue evidence="1">Leaf</tissue>
    </source>
</reference>
<proteinExistence type="predicted"/>
<comment type="caution">
    <text evidence="1">The sequence shown here is derived from an EMBL/GenBank/DDBJ whole genome shotgun (WGS) entry which is preliminary data.</text>
</comment>
<evidence type="ECO:0000313" key="2">
    <source>
        <dbReference type="Proteomes" id="UP000233551"/>
    </source>
</evidence>
<dbReference type="Proteomes" id="UP000233551">
    <property type="component" value="Unassembled WGS sequence"/>
</dbReference>
<sequence>MKNTGYPEPITPSCWDHVRKLTDPLRLLKLGLLWVGRWPDPGTILTRFCWPDPTTFLTRYTHLLSSSSSAHRCSSKDHLTTLTCSGALPFDFSSTIYLGGYSSAAYVPCLSRKTMGPSVQPPLLTLRRSSGFKEYP</sequence>
<protein>
    <submittedName>
        <fullName evidence="1">Uncharacterized protein</fullName>
    </submittedName>
</protein>
<gene>
    <name evidence="1" type="ORF">CRG98_009506</name>
</gene>
<organism evidence="1 2">
    <name type="scientific">Punica granatum</name>
    <name type="common">Pomegranate</name>
    <dbReference type="NCBI Taxonomy" id="22663"/>
    <lineage>
        <taxon>Eukaryota</taxon>
        <taxon>Viridiplantae</taxon>
        <taxon>Streptophyta</taxon>
        <taxon>Embryophyta</taxon>
        <taxon>Tracheophyta</taxon>
        <taxon>Spermatophyta</taxon>
        <taxon>Magnoliopsida</taxon>
        <taxon>eudicotyledons</taxon>
        <taxon>Gunneridae</taxon>
        <taxon>Pentapetalae</taxon>
        <taxon>rosids</taxon>
        <taxon>malvids</taxon>
        <taxon>Myrtales</taxon>
        <taxon>Lythraceae</taxon>
        <taxon>Punica</taxon>
    </lineage>
</organism>